<reference evidence="2" key="1">
    <citation type="submission" date="2013-07" db="EMBL/GenBank/DDBJ databases">
        <title>The Genome Sequence of Cryptococcus pinus CBS10737.</title>
        <authorList>
            <consortium name="The Broad Institute Genome Sequencing Platform"/>
            <person name="Cuomo C."/>
            <person name="Litvintseva A."/>
            <person name="Chen Y."/>
            <person name="Heitman J."/>
            <person name="Sun S."/>
            <person name="Springer D."/>
            <person name="Dromer F."/>
            <person name="Young S.K."/>
            <person name="Zeng Q."/>
            <person name="Gargeya S."/>
            <person name="Fitzgerald M."/>
            <person name="Abouelleil A."/>
            <person name="Alvarado L."/>
            <person name="Berlin A.M."/>
            <person name="Chapman S.B."/>
            <person name="Dewar J."/>
            <person name="Goldberg J."/>
            <person name="Griggs A."/>
            <person name="Gujja S."/>
            <person name="Hansen M."/>
            <person name="Howarth C."/>
            <person name="Imamovic A."/>
            <person name="Larimer J."/>
            <person name="McCowan C."/>
            <person name="Murphy C."/>
            <person name="Pearson M."/>
            <person name="Priest M."/>
            <person name="Roberts A."/>
            <person name="Saif S."/>
            <person name="Shea T."/>
            <person name="Sykes S."/>
            <person name="Wortman J."/>
            <person name="Nusbaum C."/>
            <person name="Birren B."/>
        </authorList>
    </citation>
    <scope>NUCLEOTIDE SEQUENCE [LARGE SCALE GENOMIC DNA]</scope>
    <source>
        <strain evidence="2">CBS 10737</strain>
    </source>
</reference>
<reference evidence="3" key="4">
    <citation type="submission" date="2024-02" db="EMBL/GenBank/DDBJ databases">
        <title>Comparative genomics of Cryptococcus and Kwoniella reveals pathogenesis evolution and contrasting modes of karyotype evolution via chromosome fusion or intercentromeric recombination.</title>
        <authorList>
            <person name="Coelho M.A."/>
            <person name="David-Palma M."/>
            <person name="Shea T."/>
            <person name="Bowers K."/>
            <person name="McGinley-Smith S."/>
            <person name="Mohammad A.W."/>
            <person name="Gnirke A."/>
            <person name="Yurkov A.M."/>
            <person name="Nowrousian M."/>
            <person name="Sun S."/>
            <person name="Cuomo C.A."/>
            <person name="Heitman J."/>
        </authorList>
    </citation>
    <scope>NUCLEOTIDE SEQUENCE</scope>
    <source>
        <strain evidence="3">CBS 10737</strain>
    </source>
</reference>
<reference evidence="2" key="3">
    <citation type="submission" date="2016-07" db="EMBL/GenBank/DDBJ databases">
        <title>Evolution of pathogenesis and genome organization in the Tremellales.</title>
        <authorList>
            <person name="Cuomo C."/>
            <person name="Litvintseva A."/>
            <person name="Heitman J."/>
            <person name="Chen Y."/>
            <person name="Sun S."/>
            <person name="Springer D."/>
            <person name="Dromer F."/>
            <person name="Young S."/>
            <person name="Zeng Q."/>
            <person name="Chapman S."/>
            <person name="Gujja S."/>
            <person name="Saif S."/>
            <person name="Birren B."/>
        </authorList>
    </citation>
    <scope>NUCLEOTIDE SEQUENCE</scope>
    <source>
        <strain evidence="2">CBS 10737</strain>
    </source>
</reference>
<reference evidence="3" key="2">
    <citation type="submission" date="2013-07" db="EMBL/GenBank/DDBJ databases">
        <authorList>
            <consortium name="The Broad Institute Genome Sequencing Platform"/>
            <person name="Cuomo C."/>
            <person name="Litvintseva A."/>
            <person name="Chen Y."/>
            <person name="Heitman J."/>
            <person name="Sun S."/>
            <person name="Springer D."/>
            <person name="Dromer F."/>
            <person name="Young S.K."/>
            <person name="Zeng Q."/>
            <person name="Gargeya S."/>
            <person name="Fitzgerald M."/>
            <person name="Abouelleil A."/>
            <person name="Alvarado L."/>
            <person name="Berlin A.M."/>
            <person name="Chapman S.B."/>
            <person name="Dewar J."/>
            <person name="Goldberg J."/>
            <person name="Griggs A."/>
            <person name="Gujja S."/>
            <person name="Hansen M."/>
            <person name="Howarth C."/>
            <person name="Imamovic A."/>
            <person name="Larimer J."/>
            <person name="McCowan C."/>
            <person name="Murphy C."/>
            <person name="Pearson M."/>
            <person name="Priest M."/>
            <person name="Roberts A."/>
            <person name="Saif S."/>
            <person name="Shea T."/>
            <person name="Sykes S."/>
            <person name="Wortman J."/>
            <person name="Nusbaum C."/>
            <person name="Birren B."/>
        </authorList>
    </citation>
    <scope>NUCLEOTIDE SEQUENCE</scope>
    <source>
        <strain evidence="3">CBS 10737</strain>
    </source>
</reference>
<sequence length="145" mass="17164">MSFVDRTDWNVRYPEHCDKSESIASSDCPNYTLPHQSHTVTDHNNWVTHEELYALQYTDQEKVISYSDDEKAWRQWCEELGSENKSLERQVDILKQKVAELEKLSSENQSLKTQVNTLEKRVAELEGFRYVGQWYQKRHLGEPLN</sequence>
<dbReference type="KEGG" id="kpin:30175629"/>
<evidence type="ECO:0000256" key="1">
    <source>
        <dbReference type="SAM" id="Coils"/>
    </source>
</evidence>
<dbReference type="AlphaFoldDB" id="A0A1B9HUD4"/>
<dbReference type="Gene3D" id="1.20.1270.70">
    <property type="entry name" value="Designed single chain three-helix bundle"/>
    <property type="match status" value="1"/>
</dbReference>
<name>A0A1B9HUD4_9TREE</name>
<protein>
    <submittedName>
        <fullName evidence="2">Uncharacterized protein</fullName>
    </submittedName>
</protein>
<evidence type="ECO:0000313" key="4">
    <source>
        <dbReference type="Proteomes" id="UP000094020"/>
    </source>
</evidence>
<dbReference type="RefSeq" id="XP_019008092.1">
    <property type="nucleotide sequence ID" value="XM_019158954.1"/>
</dbReference>
<gene>
    <name evidence="2" type="ORF">I206_07260</name>
    <name evidence="3" type="ORF">I206_106456</name>
</gene>
<dbReference type="Proteomes" id="UP000094020">
    <property type="component" value="Chromosome 9"/>
</dbReference>
<evidence type="ECO:0000313" key="3">
    <source>
        <dbReference type="EMBL" id="WWC72494.1"/>
    </source>
</evidence>
<feature type="coiled-coil region" evidence="1">
    <location>
        <begin position="77"/>
        <end position="128"/>
    </location>
</feature>
<keyword evidence="1" id="KW-0175">Coiled coil</keyword>
<accession>A0A1B9HUD4</accession>
<organism evidence="2">
    <name type="scientific">Kwoniella pini CBS 10737</name>
    <dbReference type="NCBI Taxonomy" id="1296096"/>
    <lineage>
        <taxon>Eukaryota</taxon>
        <taxon>Fungi</taxon>
        <taxon>Dikarya</taxon>
        <taxon>Basidiomycota</taxon>
        <taxon>Agaricomycotina</taxon>
        <taxon>Tremellomycetes</taxon>
        <taxon>Tremellales</taxon>
        <taxon>Cryptococcaceae</taxon>
        <taxon>Kwoniella</taxon>
    </lineage>
</organism>
<dbReference type="EMBL" id="CP144527">
    <property type="protein sequence ID" value="WWC72494.1"/>
    <property type="molecule type" value="Genomic_DNA"/>
</dbReference>
<proteinExistence type="predicted"/>
<dbReference type="EMBL" id="KI894015">
    <property type="protein sequence ID" value="OCF46873.1"/>
    <property type="molecule type" value="Genomic_DNA"/>
</dbReference>
<keyword evidence="4" id="KW-1185">Reference proteome</keyword>
<dbReference type="GeneID" id="30175629"/>
<evidence type="ECO:0000313" key="2">
    <source>
        <dbReference type="EMBL" id="OCF46873.1"/>
    </source>
</evidence>